<evidence type="ECO:0000313" key="1">
    <source>
        <dbReference type="EMBL" id="OTG13835.1"/>
    </source>
</evidence>
<evidence type="ECO:0000313" key="2">
    <source>
        <dbReference type="Proteomes" id="UP000215914"/>
    </source>
</evidence>
<organism evidence="1 2">
    <name type="scientific">Helianthus annuus</name>
    <name type="common">Common sunflower</name>
    <dbReference type="NCBI Taxonomy" id="4232"/>
    <lineage>
        <taxon>Eukaryota</taxon>
        <taxon>Viridiplantae</taxon>
        <taxon>Streptophyta</taxon>
        <taxon>Embryophyta</taxon>
        <taxon>Tracheophyta</taxon>
        <taxon>Spermatophyta</taxon>
        <taxon>Magnoliopsida</taxon>
        <taxon>eudicotyledons</taxon>
        <taxon>Gunneridae</taxon>
        <taxon>Pentapetalae</taxon>
        <taxon>asterids</taxon>
        <taxon>campanulids</taxon>
        <taxon>Asterales</taxon>
        <taxon>Asteraceae</taxon>
        <taxon>Asteroideae</taxon>
        <taxon>Heliantheae alliance</taxon>
        <taxon>Heliantheae</taxon>
        <taxon>Helianthus</taxon>
    </lineage>
</organism>
<dbReference type="AlphaFoldDB" id="A0A251TRT0"/>
<accession>A0A251TRT0</accession>
<dbReference type="InParanoid" id="A0A251TRT0"/>
<proteinExistence type="predicted"/>
<protein>
    <submittedName>
        <fullName evidence="1">Uncharacterized protein</fullName>
    </submittedName>
</protein>
<dbReference type="EMBL" id="CM007898">
    <property type="protein sequence ID" value="OTG13835.1"/>
    <property type="molecule type" value="Genomic_DNA"/>
</dbReference>
<dbReference type="Proteomes" id="UP000215914">
    <property type="component" value="Chromosome 9"/>
</dbReference>
<sequence>MIFICGMNIIEPVDESKKYLATKKAMDVVGISSDEQVLIKWSQTGYISMFGI</sequence>
<reference evidence="2" key="1">
    <citation type="journal article" date="2017" name="Nature">
        <title>The sunflower genome provides insights into oil metabolism, flowering and Asterid evolution.</title>
        <authorList>
            <person name="Badouin H."/>
            <person name="Gouzy J."/>
            <person name="Grassa C.J."/>
            <person name="Murat F."/>
            <person name="Staton S.E."/>
            <person name="Cottret L."/>
            <person name="Lelandais-Briere C."/>
            <person name="Owens G.L."/>
            <person name="Carrere S."/>
            <person name="Mayjonade B."/>
            <person name="Legrand L."/>
            <person name="Gill N."/>
            <person name="Kane N.C."/>
            <person name="Bowers J.E."/>
            <person name="Hubner S."/>
            <person name="Bellec A."/>
            <person name="Berard A."/>
            <person name="Berges H."/>
            <person name="Blanchet N."/>
            <person name="Boniface M.C."/>
            <person name="Brunel D."/>
            <person name="Catrice O."/>
            <person name="Chaidir N."/>
            <person name="Claudel C."/>
            <person name="Donnadieu C."/>
            <person name="Faraut T."/>
            <person name="Fievet G."/>
            <person name="Helmstetter N."/>
            <person name="King M."/>
            <person name="Knapp S.J."/>
            <person name="Lai Z."/>
            <person name="Le Paslier M.C."/>
            <person name="Lippi Y."/>
            <person name="Lorenzon L."/>
            <person name="Mandel J.R."/>
            <person name="Marage G."/>
            <person name="Marchand G."/>
            <person name="Marquand E."/>
            <person name="Bret-Mestries E."/>
            <person name="Morien E."/>
            <person name="Nambeesan S."/>
            <person name="Nguyen T."/>
            <person name="Pegot-Espagnet P."/>
            <person name="Pouilly N."/>
            <person name="Raftis F."/>
            <person name="Sallet E."/>
            <person name="Schiex T."/>
            <person name="Thomas J."/>
            <person name="Vandecasteele C."/>
            <person name="Vares D."/>
            <person name="Vear F."/>
            <person name="Vautrin S."/>
            <person name="Crespi M."/>
            <person name="Mangin B."/>
            <person name="Burke J.M."/>
            <person name="Salse J."/>
            <person name="Munos S."/>
            <person name="Vincourt P."/>
            <person name="Rieseberg L.H."/>
            <person name="Langlade N.B."/>
        </authorList>
    </citation>
    <scope>NUCLEOTIDE SEQUENCE [LARGE SCALE GENOMIC DNA]</scope>
    <source>
        <strain evidence="2">cv. SF193</strain>
    </source>
</reference>
<name>A0A251TRT0_HELAN</name>
<keyword evidence="2" id="KW-1185">Reference proteome</keyword>
<gene>
    <name evidence="1" type="ORF">HannXRQ_Chr09g0242661</name>
</gene>